<dbReference type="PROSITE" id="PS51318">
    <property type="entry name" value="TAT"/>
    <property type="match status" value="1"/>
</dbReference>
<evidence type="ECO:0000313" key="4">
    <source>
        <dbReference type="EMBL" id="MQY11209.1"/>
    </source>
</evidence>
<dbReference type="InterPro" id="IPR052900">
    <property type="entry name" value="Phospholipid_Metab_Enz"/>
</dbReference>
<keyword evidence="5" id="KW-1185">Reference proteome</keyword>
<dbReference type="AlphaFoldDB" id="A0A7K0CCN0"/>
<dbReference type="Proteomes" id="UP000466345">
    <property type="component" value="Unassembled WGS sequence"/>
</dbReference>
<dbReference type="InterPro" id="IPR006311">
    <property type="entry name" value="TAT_signal"/>
</dbReference>
<comment type="caution">
    <text evidence="4">The sequence shown here is derived from an EMBL/GenBank/DDBJ whole genome shotgun (WGS) entry which is preliminary data.</text>
</comment>
<gene>
    <name evidence="4" type="primary">phoD</name>
    <name evidence="4" type="ORF">SRB5_13240</name>
</gene>
<feature type="domain" description="Phospholipase D N-terminal" evidence="3">
    <location>
        <begin position="58"/>
        <end position="154"/>
    </location>
</feature>
<evidence type="ECO:0000259" key="3">
    <source>
        <dbReference type="Pfam" id="PF16655"/>
    </source>
</evidence>
<evidence type="ECO:0000259" key="2">
    <source>
        <dbReference type="Pfam" id="PF09423"/>
    </source>
</evidence>
<organism evidence="4 5">
    <name type="scientific">Streptomyces smaragdinus</name>
    <dbReference type="NCBI Taxonomy" id="2585196"/>
    <lineage>
        <taxon>Bacteria</taxon>
        <taxon>Bacillati</taxon>
        <taxon>Actinomycetota</taxon>
        <taxon>Actinomycetes</taxon>
        <taxon>Kitasatosporales</taxon>
        <taxon>Streptomycetaceae</taxon>
        <taxon>Streptomyces</taxon>
    </lineage>
</organism>
<dbReference type="CDD" id="cd07389">
    <property type="entry name" value="MPP_PhoD"/>
    <property type="match status" value="1"/>
</dbReference>
<sequence length="539" mass="59797">MTHSPHDAELRAAARHFTRRRFLTVTSAAAALAFATNLPAAHAAEADPASITTDPFTLGVASGDPLPDSVVLWTRLAPVLFEPGNGLPALAFPVSWEIARDDRFGRVVRRGTTLAHPEFNHTVHVDVRGLDADREYFYRFRTGPWTSPAGRTRTAPPTGADNSRVRFAVVSCQYYIQGYWTAYRHLADDDVQAVFHCGDYLYEGPVNSAGGIRAYPAGTLPDAVNHEADTLARYRLHYALYKSDPDLRAAHAAHPFVVTWDDHETENNYADEHGEGGVPPEEFLVRRAAAYRAYWENMPLRAPQQPDGPDMRLYRRMHFGRLAQFDVLDTRQYRSVQAPGENWQPPHPAAFDPARSMTGDAQERWLIDGWRRSAARWNVVPQQVVFSERRDQPTPDYLCSHDSWDGYRASRERILAGAETAGVDNLVVLTGDVHVHYGFDIKRDFTDPASRTLGVELVGTSISSGGNGSARPANYDRLFASNAHLKYYNGQRGYLRVTLDPSHLRADYLTVPQVTTPGAPIAVAASYVSEAGHPGLVPG</sequence>
<keyword evidence="1" id="KW-0732">Signal</keyword>
<dbReference type="Gene3D" id="3.60.21.70">
    <property type="entry name" value="PhoD-like phosphatase"/>
    <property type="match status" value="1"/>
</dbReference>
<proteinExistence type="predicted"/>
<dbReference type="RefSeq" id="WP_153450514.1">
    <property type="nucleotide sequence ID" value="NZ_WEGJ01000003.1"/>
</dbReference>
<dbReference type="PANTHER" id="PTHR43606">
    <property type="entry name" value="PHOSPHATASE, PUTATIVE (AFU_ORTHOLOGUE AFUA_6G08710)-RELATED"/>
    <property type="match status" value="1"/>
</dbReference>
<dbReference type="Pfam" id="PF16655">
    <property type="entry name" value="PhoD_N"/>
    <property type="match status" value="1"/>
</dbReference>
<reference evidence="4 5" key="1">
    <citation type="submission" date="2019-10" db="EMBL/GenBank/DDBJ databases">
        <title>Streptomyces smaragdinus sp. nov. and Streptomyces fabii sp. nov., isolated from the gut of fungus growing-termite Macrotermes natalensis.</title>
        <authorList>
            <person name="Schwitalla J."/>
            <person name="Benndorf R."/>
            <person name="Martin K."/>
            <person name="De Beer W."/>
            <person name="Kaster A.-K."/>
            <person name="Vollmers J."/>
            <person name="Poulsen M."/>
            <person name="Beemelmanns C."/>
        </authorList>
    </citation>
    <scope>NUCLEOTIDE SEQUENCE [LARGE SCALE GENOMIC DNA]</scope>
    <source>
        <strain evidence="4 5">RB5</strain>
    </source>
</reference>
<evidence type="ECO:0000313" key="5">
    <source>
        <dbReference type="Proteomes" id="UP000466345"/>
    </source>
</evidence>
<dbReference type="SUPFAM" id="SSF56300">
    <property type="entry name" value="Metallo-dependent phosphatases"/>
    <property type="match status" value="1"/>
</dbReference>
<dbReference type="EMBL" id="WEGJ01000003">
    <property type="protein sequence ID" value="MQY11209.1"/>
    <property type="molecule type" value="Genomic_DNA"/>
</dbReference>
<keyword evidence="4" id="KW-0378">Hydrolase</keyword>
<accession>A0A7K0CCN0</accession>
<dbReference type="GO" id="GO:0004035">
    <property type="term" value="F:alkaline phosphatase activity"/>
    <property type="evidence" value="ECO:0007669"/>
    <property type="project" value="UniProtKB-EC"/>
</dbReference>
<dbReference type="EC" id="3.1.3.1" evidence="4"/>
<dbReference type="OrthoDB" id="327733at2"/>
<dbReference type="InterPro" id="IPR029052">
    <property type="entry name" value="Metallo-depent_PP-like"/>
</dbReference>
<name>A0A7K0CCN0_9ACTN</name>
<evidence type="ECO:0000256" key="1">
    <source>
        <dbReference type="SAM" id="SignalP"/>
    </source>
</evidence>
<dbReference type="InterPro" id="IPR038607">
    <property type="entry name" value="PhoD-like_sf"/>
</dbReference>
<feature type="domain" description="PhoD-like phosphatase metallophosphatase" evidence="2">
    <location>
        <begin position="167"/>
        <end position="508"/>
    </location>
</feature>
<dbReference type="InterPro" id="IPR032093">
    <property type="entry name" value="PhoD_N"/>
</dbReference>
<feature type="chain" id="PRO_5029809172" evidence="1">
    <location>
        <begin position="44"/>
        <end position="539"/>
    </location>
</feature>
<dbReference type="Pfam" id="PF09423">
    <property type="entry name" value="PhoD"/>
    <property type="match status" value="1"/>
</dbReference>
<feature type="signal peptide" evidence="1">
    <location>
        <begin position="1"/>
        <end position="43"/>
    </location>
</feature>
<dbReference type="Gene3D" id="2.60.40.380">
    <property type="entry name" value="Purple acid phosphatase-like, N-terminal"/>
    <property type="match status" value="1"/>
</dbReference>
<dbReference type="PANTHER" id="PTHR43606:SF2">
    <property type="entry name" value="ALKALINE PHOSPHATASE FAMILY PROTEIN (AFU_ORTHOLOGUE AFUA_5G03860)"/>
    <property type="match status" value="1"/>
</dbReference>
<protein>
    <submittedName>
        <fullName evidence="4">Alkaline phosphatase D</fullName>
        <ecNumber evidence="4">3.1.3.1</ecNumber>
    </submittedName>
</protein>
<dbReference type="InterPro" id="IPR018946">
    <property type="entry name" value="PhoD-like_MPP"/>
</dbReference>